<feature type="transmembrane region" description="Helical" evidence="1">
    <location>
        <begin position="6"/>
        <end position="29"/>
    </location>
</feature>
<protein>
    <submittedName>
        <fullName evidence="2">ATP synthase F0 subunit 8</fullName>
    </submittedName>
</protein>
<sequence length="52" mass="6454">MPQMAPLMWLLLFMVFLFFIYFLMNFVFFTCAPKKFSKMTNNIFCPNMPWKW</sequence>
<organism evidence="2">
    <name type="scientific">Pseudoniphargus portosancti</name>
    <dbReference type="NCBI Taxonomy" id="2056019"/>
    <lineage>
        <taxon>Eukaryota</taxon>
        <taxon>Metazoa</taxon>
        <taxon>Ecdysozoa</taxon>
        <taxon>Arthropoda</taxon>
        <taxon>Crustacea</taxon>
        <taxon>Multicrustacea</taxon>
        <taxon>Malacostraca</taxon>
        <taxon>Eumalacostraca</taxon>
        <taxon>Peracarida</taxon>
        <taxon>Amphipoda</taxon>
        <taxon>Senticaudata</taxon>
        <taxon>Gammarida</taxon>
        <taxon>Crangonyctidira</taxon>
        <taxon>Allocrangonyctoidea</taxon>
        <taxon>Allocrangonyctidae</taxon>
        <taxon>Pseudoniphargus</taxon>
    </lineage>
</organism>
<proteinExistence type="predicted"/>
<keyword evidence="1" id="KW-0472">Membrane</keyword>
<dbReference type="EMBL" id="MH592136">
    <property type="protein sequence ID" value="AXI98691.1"/>
    <property type="molecule type" value="Genomic_DNA"/>
</dbReference>
<evidence type="ECO:0000256" key="1">
    <source>
        <dbReference type="SAM" id="Phobius"/>
    </source>
</evidence>
<keyword evidence="1" id="KW-0812">Transmembrane</keyword>
<keyword evidence="1" id="KW-1133">Transmembrane helix</keyword>
<evidence type="ECO:0000313" key="2">
    <source>
        <dbReference type="EMBL" id="AXI98691.1"/>
    </source>
</evidence>
<dbReference type="AlphaFoldDB" id="A0A345UE05"/>
<reference evidence="2" key="1">
    <citation type="journal article" date="2018" name="Mol. Phylogenet. Evol.">
        <title>Species delimitation and mitogenome phylogenetics in the subterranean genus Pseudoniphargus (Crustacea: Amphipoda).</title>
        <authorList>
            <person name="Stokkan M."/>
            <person name="Jurado-Rivera J.A."/>
            <person name="Oromi P."/>
            <person name="Juan C."/>
            <person name="Jaume D."/>
            <person name="Pons J."/>
        </authorList>
    </citation>
    <scope>NUCLEOTIDE SEQUENCE</scope>
</reference>
<accession>A0A345UE05</accession>
<gene>
    <name evidence="2" type="primary">atp8</name>
</gene>
<name>A0A345UE05_9CRUS</name>
<keyword evidence="2" id="KW-0496">Mitochondrion</keyword>
<geneLocation type="mitochondrion" evidence="2"/>